<dbReference type="SUPFAM" id="SSF54427">
    <property type="entry name" value="NTF2-like"/>
    <property type="match status" value="1"/>
</dbReference>
<dbReference type="PATRIC" id="fig|445710.3.peg.445"/>
<gene>
    <name evidence="3" type="ORF">ATSB10_04470</name>
</gene>
<proteinExistence type="predicted"/>
<dbReference type="Gene3D" id="3.10.450.50">
    <property type="match status" value="1"/>
</dbReference>
<dbReference type="KEGG" id="dtx:ATSB10_04470"/>
<name>A0A160MXC3_9GAMM</name>
<evidence type="ECO:0000256" key="2">
    <source>
        <dbReference type="SAM" id="SignalP"/>
    </source>
</evidence>
<reference evidence="3 4" key="1">
    <citation type="submission" date="2016-02" db="EMBL/GenBank/DDBJ databases">
        <title>Complete genome sequencing and analysis of ATSB10, Dyella thiooxydans isolated from rhizosphere soil of sunflower (Helianthus annuus L.).</title>
        <authorList>
            <person name="Lee Y."/>
            <person name="Hwangbo K."/>
            <person name="Chung H."/>
            <person name="Yoo J."/>
            <person name="Kim K.Y."/>
            <person name="Sa T.M."/>
            <person name="Um Y."/>
            <person name="Madhaiyan M."/>
        </authorList>
    </citation>
    <scope>NUCLEOTIDE SEQUENCE [LARGE SCALE GENOMIC DNA]</scope>
    <source>
        <strain evidence="3 4">ATSB10</strain>
    </source>
</reference>
<dbReference type="Proteomes" id="UP000077255">
    <property type="component" value="Chromosome"/>
</dbReference>
<sequence length="175" mass="18714">MRQRPLLRAAMIPFAATALAVAAPVFAAGTSASGRQAVLAVIDQTFAAMVRHDAAAMRALLVPGAVFAVRKPDGTIRMERDEDFLQALATGKGEWRERIWSPKVLLGDGLAQVWAPYDFHLDGAFSHCGIDSFSLVRDGSGQWRISGIAYNAQTTGCPTDPKTRARSMATPGAKS</sequence>
<evidence type="ECO:0000256" key="1">
    <source>
        <dbReference type="SAM" id="MobiDB-lite"/>
    </source>
</evidence>
<dbReference type="InterPro" id="IPR032710">
    <property type="entry name" value="NTF2-like_dom_sf"/>
</dbReference>
<dbReference type="RefSeq" id="WP_063670215.1">
    <property type="nucleotide sequence ID" value="NZ_CP014841.1"/>
</dbReference>
<keyword evidence="4" id="KW-1185">Reference proteome</keyword>
<dbReference type="STRING" id="445710.ATSB10_04470"/>
<keyword evidence="2" id="KW-0732">Signal</keyword>
<dbReference type="AlphaFoldDB" id="A0A160MXC3"/>
<dbReference type="EMBL" id="CP014841">
    <property type="protein sequence ID" value="AND67901.1"/>
    <property type="molecule type" value="Genomic_DNA"/>
</dbReference>
<feature type="signal peptide" evidence="2">
    <location>
        <begin position="1"/>
        <end position="27"/>
    </location>
</feature>
<organism evidence="3 4">
    <name type="scientific">Dyella thiooxydans</name>
    <dbReference type="NCBI Taxonomy" id="445710"/>
    <lineage>
        <taxon>Bacteria</taxon>
        <taxon>Pseudomonadati</taxon>
        <taxon>Pseudomonadota</taxon>
        <taxon>Gammaproteobacteria</taxon>
        <taxon>Lysobacterales</taxon>
        <taxon>Rhodanobacteraceae</taxon>
        <taxon>Dyella</taxon>
    </lineage>
</organism>
<feature type="chain" id="PRO_5007818389" evidence="2">
    <location>
        <begin position="28"/>
        <end position="175"/>
    </location>
</feature>
<feature type="region of interest" description="Disordered" evidence="1">
    <location>
        <begin position="156"/>
        <end position="175"/>
    </location>
</feature>
<accession>A0A160MXC3</accession>
<protein>
    <submittedName>
        <fullName evidence="3">Uncharacterized protein</fullName>
    </submittedName>
</protein>
<evidence type="ECO:0000313" key="4">
    <source>
        <dbReference type="Proteomes" id="UP000077255"/>
    </source>
</evidence>
<evidence type="ECO:0000313" key="3">
    <source>
        <dbReference type="EMBL" id="AND67901.1"/>
    </source>
</evidence>